<accession>A0A6J5ZU37</accession>
<organism evidence="1">
    <name type="scientific">freshwater metagenome</name>
    <dbReference type="NCBI Taxonomy" id="449393"/>
    <lineage>
        <taxon>unclassified sequences</taxon>
        <taxon>metagenomes</taxon>
        <taxon>ecological metagenomes</taxon>
    </lineage>
</organism>
<name>A0A6J5ZU37_9ZZZZ</name>
<dbReference type="EMBL" id="CAESAJ010000190">
    <property type="protein sequence ID" value="CAB4344290.1"/>
    <property type="molecule type" value="Genomic_DNA"/>
</dbReference>
<gene>
    <name evidence="1" type="ORF">UFOPK3770_01276</name>
</gene>
<proteinExistence type="predicted"/>
<reference evidence="1" key="1">
    <citation type="submission" date="2020-05" db="EMBL/GenBank/DDBJ databases">
        <authorList>
            <person name="Chiriac C."/>
            <person name="Salcher M."/>
            <person name="Ghai R."/>
            <person name="Kavagutti S V."/>
        </authorList>
    </citation>
    <scope>NUCLEOTIDE SEQUENCE</scope>
</reference>
<dbReference type="AlphaFoldDB" id="A0A6J5ZU37"/>
<dbReference type="Pfam" id="PF10698">
    <property type="entry name" value="DUF2505"/>
    <property type="match status" value="1"/>
</dbReference>
<evidence type="ECO:0000313" key="1">
    <source>
        <dbReference type="EMBL" id="CAB4344290.1"/>
    </source>
</evidence>
<sequence length="173" mass="18640">MSAPVREDGDMTSSVHLEMVVPGTFDQVWAMLTNSDYITSKGAELVSVSQTNGTMDLVLRRDLTGQIPAAVASYVSNPPILIETQIWQQAGESHTRVAQVQLHLDGAPATIEGTATLSPTSGTAQEFTISIDLTVKVSVPLFGVMAEGLVCDMLRAQIAEEEILARTWQTTHQ</sequence>
<dbReference type="InterPro" id="IPR019639">
    <property type="entry name" value="DUF2505"/>
</dbReference>
<protein>
    <submittedName>
        <fullName evidence="1">Unannotated protein</fullName>
    </submittedName>
</protein>